<gene>
    <name evidence="2" type="ORF">AAHA92_27032</name>
</gene>
<dbReference type="SUPFAM" id="SSF50382">
    <property type="entry name" value="Agglutinin"/>
    <property type="match status" value="1"/>
</dbReference>
<dbReference type="Gene3D" id="2.80.10.50">
    <property type="match status" value="1"/>
</dbReference>
<evidence type="ECO:0000313" key="3">
    <source>
        <dbReference type="Proteomes" id="UP001567538"/>
    </source>
</evidence>
<proteinExistence type="predicted"/>
<dbReference type="PANTHER" id="PTHR39244:SF5">
    <property type="entry name" value="NATTERIN-3-LIKE"/>
    <property type="match status" value="1"/>
</dbReference>
<organism evidence="2 3">
    <name type="scientific">Salvia divinorum</name>
    <name type="common">Maria pastora</name>
    <name type="synonym">Diviner's sage</name>
    <dbReference type="NCBI Taxonomy" id="28513"/>
    <lineage>
        <taxon>Eukaryota</taxon>
        <taxon>Viridiplantae</taxon>
        <taxon>Streptophyta</taxon>
        <taxon>Embryophyta</taxon>
        <taxon>Tracheophyta</taxon>
        <taxon>Spermatophyta</taxon>
        <taxon>Magnoliopsida</taxon>
        <taxon>eudicotyledons</taxon>
        <taxon>Gunneridae</taxon>
        <taxon>Pentapetalae</taxon>
        <taxon>asterids</taxon>
        <taxon>lamiids</taxon>
        <taxon>Lamiales</taxon>
        <taxon>Lamiaceae</taxon>
        <taxon>Nepetoideae</taxon>
        <taxon>Mentheae</taxon>
        <taxon>Salviinae</taxon>
        <taxon>Salvia</taxon>
        <taxon>Salvia subgen. Calosphace</taxon>
    </lineage>
</organism>
<sequence length="155" mass="17879">MATTALPRHVVFTVPKHGTNTYMHSDTYEYPDDTSAYRDTYVFRQDDGFVFEGKDDIFSEQVKIEIEPSKTDDKCVHLRFSHKNKYWQKNAGDDSIVAVSNKPEEDREKESCTLFEDMSSIDGKIMETDQIDGVFTGVNAYSLKFTVHKYEPLPE</sequence>
<dbReference type="InterPro" id="IPR053237">
    <property type="entry name" value="Natterin_C"/>
</dbReference>
<dbReference type="InterPro" id="IPR008998">
    <property type="entry name" value="Agglutinin"/>
</dbReference>
<keyword evidence="3" id="KW-1185">Reference proteome</keyword>
<feature type="domain" description="Agglutinin" evidence="1">
    <location>
        <begin position="53"/>
        <end position="119"/>
    </location>
</feature>
<dbReference type="AlphaFoldDB" id="A0ABD1G535"/>
<dbReference type="Pfam" id="PF07468">
    <property type="entry name" value="Agglutinin"/>
    <property type="match status" value="1"/>
</dbReference>
<evidence type="ECO:0000313" key="2">
    <source>
        <dbReference type="EMBL" id="KAL1538269.1"/>
    </source>
</evidence>
<evidence type="ECO:0000259" key="1">
    <source>
        <dbReference type="Pfam" id="PF07468"/>
    </source>
</evidence>
<dbReference type="Proteomes" id="UP001567538">
    <property type="component" value="Unassembled WGS sequence"/>
</dbReference>
<dbReference type="InterPro" id="IPR036242">
    <property type="entry name" value="Agglutinin_dom_sf"/>
</dbReference>
<reference evidence="2 3" key="1">
    <citation type="submission" date="2024-06" db="EMBL/GenBank/DDBJ databases">
        <title>A chromosome level genome sequence of Diviner's sage (Salvia divinorum).</title>
        <authorList>
            <person name="Ford S.A."/>
            <person name="Ro D.-K."/>
            <person name="Ness R.W."/>
            <person name="Phillips M.A."/>
        </authorList>
    </citation>
    <scope>NUCLEOTIDE SEQUENCE [LARGE SCALE GENOMIC DNA]</scope>
    <source>
        <strain evidence="2">SAF-2024a</strain>
        <tissue evidence="2">Leaf</tissue>
    </source>
</reference>
<protein>
    <recommendedName>
        <fullName evidence="1">Agglutinin domain-containing protein</fullName>
    </recommendedName>
</protein>
<dbReference type="PANTHER" id="PTHR39244">
    <property type="entry name" value="NATTERIN-4"/>
    <property type="match status" value="1"/>
</dbReference>
<dbReference type="EMBL" id="JBEAFC010000010">
    <property type="protein sequence ID" value="KAL1538269.1"/>
    <property type="molecule type" value="Genomic_DNA"/>
</dbReference>
<accession>A0ABD1G535</accession>
<name>A0ABD1G535_SALDI</name>
<comment type="caution">
    <text evidence="2">The sequence shown here is derived from an EMBL/GenBank/DDBJ whole genome shotgun (WGS) entry which is preliminary data.</text>
</comment>